<name>A0A0A9CNA3_ARUDO</name>
<organism evidence="1">
    <name type="scientific">Arundo donax</name>
    <name type="common">Giant reed</name>
    <name type="synonym">Donax arundinaceus</name>
    <dbReference type="NCBI Taxonomy" id="35708"/>
    <lineage>
        <taxon>Eukaryota</taxon>
        <taxon>Viridiplantae</taxon>
        <taxon>Streptophyta</taxon>
        <taxon>Embryophyta</taxon>
        <taxon>Tracheophyta</taxon>
        <taxon>Spermatophyta</taxon>
        <taxon>Magnoliopsida</taxon>
        <taxon>Liliopsida</taxon>
        <taxon>Poales</taxon>
        <taxon>Poaceae</taxon>
        <taxon>PACMAD clade</taxon>
        <taxon>Arundinoideae</taxon>
        <taxon>Arundineae</taxon>
        <taxon>Arundo</taxon>
    </lineage>
</organism>
<dbReference type="AlphaFoldDB" id="A0A0A9CNA3"/>
<dbReference type="EMBL" id="GBRH01224908">
    <property type="protein sequence ID" value="JAD72987.1"/>
    <property type="molecule type" value="Transcribed_RNA"/>
</dbReference>
<reference evidence="1" key="2">
    <citation type="journal article" date="2015" name="Data Brief">
        <title>Shoot transcriptome of the giant reed, Arundo donax.</title>
        <authorList>
            <person name="Barrero R.A."/>
            <person name="Guerrero F.D."/>
            <person name="Moolhuijzen P."/>
            <person name="Goolsby J.A."/>
            <person name="Tidwell J."/>
            <person name="Bellgard S.E."/>
            <person name="Bellgard M.I."/>
        </authorList>
    </citation>
    <scope>NUCLEOTIDE SEQUENCE</scope>
    <source>
        <tissue evidence="1">Shoot tissue taken approximately 20 cm above the soil surface</tissue>
    </source>
</reference>
<protein>
    <submittedName>
        <fullName evidence="1">Uncharacterized protein</fullName>
    </submittedName>
</protein>
<proteinExistence type="predicted"/>
<accession>A0A0A9CNA3</accession>
<evidence type="ECO:0000313" key="1">
    <source>
        <dbReference type="EMBL" id="JAD72987.1"/>
    </source>
</evidence>
<sequence>MSSVFFTPKCPINPPPCASCNNSKWMELAGMHSLLALNTIHQCGQICCKSFPLYNSVTHP</sequence>
<reference evidence="1" key="1">
    <citation type="submission" date="2014-09" db="EMBL/GenBank/DDBJ databases">
        <authorList>
            <person name="Magalhaes I.L.F."/>
            <person name="Oliveira U."/>
            <person name="Santos F.R."/>
            <person name="Vidigal T.H.D.A."/>
            <person name="Brescovit A.D."/>
            <person name="Santos A.J."/>
        </authorList>
    </citation>
    <scope>NUCLEOTIDE SEQUENCE</scope>
    <source>
        <tissue evidence="1">Shoot tissue taken approximately 20 cm above the soil surface</tissue>
    </source>
</reference>